<gene>
    <name evidence="3" type="ORF">GCM10023156_03590</name>
</gene>
<dbReference type="Gene3D" id="3.30.700.10">
    <property type="entry name" value="Glycoprotein, Type 4 Pilin"/>
    <property type="match status" value="1"/>
</dbReference>
<organism evidence="3 4">
    <name type="scientific">Novipirellula rosea</name>
    <dbReference type="NCBI Taxonomy" id="1031540"/>
    <lineage>
        <taxon>Bacteria</taxon>
        <taxon>Pseudomonadati</taxon>
        <taxon>Planctomycetota</taxon>
        <taxon>Planctomycetia</taxon>
        <taxon>Pirellulales</taxon>
        <taxon>Pirellulaceae</taxon>
        <taxon>Novipirellula</taxon>
    </lineage>
</organism>
<keyword evidence="1" id="KW-0472">Membrane</keyword>
<evidence type="ECO:0000256" key="1">
    <source>
        <dbReference type="SAM" id="Phobius"/>
    </source>
</evidence>
<dbReference type="InterPro" id="IPR012902">
    <property type="entry name" value="N_methyl_site"/>
</dbReference>
<dbReference type="PROSITE" id="PS00409">
    <property type="entry name" value="PROKAR_NTER_METHYL"/>
    <property type="match status" value="1"/>
</dbReference>
<dbReference type="NCBIfam" id="TIGR04294">
    <property type="entry name" value="pre_pil_HX9DG"/>
    <property type="match status" value="1"/>
</dbReference>
<comment type="caution">
    <text evidence="3">The sequence shown here is derived from an EMBL/GenBank/DDBJ whole genome shotgun (WGS) entry which is preliminary data.</text>
</comment>
<name>A0ABP8M8T2_9BACT</name>
<keyword evidence="1" id="KW-0812">Transmembrane</keyword>
<dbReference type="Pfam" id="PF07963">
    <property type="entry name" value="N_methyl"/>
    <property type="match status" value="1"/>
</dbReference>
<dbReference type="EMBL" id="BAABGA010000006">
    <property type="protein sequence ID" value="GAA4444804.1"/>
    <property type="molecule type" value="Genomic_DNA"/>
</dbReference>
<dbReference type="NCBIfam" id="TIGR02532">
    <property type="entry name" value="IV_pilin_GFxxxE"/>
    <property type="match status" value="1"/>
</dbReference>
<keyword evidence="4" id="KW-1185">Reference proteome</keyword>
<dbReference type="RefSeq" id="WP_345318822.1">
    <property type="nucleotide sequence ID" value="NZ_BAABGA010000006.1"/>
</dbReference>
<evidence type="ECO:0000313" key="3">
    <source>
        <dbReference type="EMBL" id="GAA4444804.1"/>
    </source>
</evidence>
<feature type="transmembrane region" description="Helical" evidence="1">
    <location>
        <begin position="12"/>
        <end position="32"/>
    </location>
</feature>
<proteinExistence type="predicted"/>
<reference evidence="4" key="1">
    <citation type="journal article" date="2019" name="Int. J. Syst. Evol. Microbiol.">
        <title>The Global Catalogue of Microorganisms (GCM) 10K type strain sequencing project: providing services to taxonomists for standard genome sequencing and annotation.</title>
        <authorList>
            <consortium name="The Broad Institute Genomics Platform"/>
            <consortium name="The Broad Institute Genome Sequencing Center for Infectious Disease"/>
            <person name="Wu L."/>
            <person name="Ma J."/>
        </authorList>
    </citation>
    <scope>NUCLEOTIDE SEQUENCE [LARGE SCALE GENOMIC DNA]</scope>
    <source>
        <strain evidence="4">JCM 17759</strain>
    </source>
</reference>
<keyword evidence="1" id="KW-1133">Transmembrane helix</keyword>
<feature type="domain" description="DUF1559" evidence="2">
    <location>
        <begin position="33"/>
        <end position="344"/>
    </location>
</feature>
<dbReference type="PANTHER" id="PTHR30093:SF2">
    <property type="entry name" value="TYPE II SECRETION SYSTEM PROTEIN H"/>
    <property type="match status" value="1"/>
</dbReference>
<dbReference type="InterPro" id="IPR045584">
    <property type="entry name" value="Pilin-like"/>
</dbReference>
<evidence type="ECO:0000259" key="2">
    <source>
        <dbReference type="Pfam" id="PF07596"/>
    </source>
</evidence>
<dbReference type="InterPro" id="IPR011453">
    <property type="entry name" value="DUF1559"/>
</dbReference>
<evidence type="ECO:0000313" key="4">
    <source>
        <dbReference type="Proteomes" id="UP001500840"/>
    </source>
</evidence>
<dbReference type="Proteomes" id="UP001500840">
    <property type="component" value="Unassembled WGS sequence"/>
</dbReference>
<dbReference type="SUPFAM" id="SSF54523">
    <property type="entry name" value="Pili subunits"/>
    <property type="match status" value="1"/>
</dbReference>
<dbReference type="InterPro" id="IPR027558">
    <property type="entry name" value="Pre_pil_HX9DG_C"/>
</dbReference>
<protein>
    <submittedName>
        <fullName evidence="3">DUF1559 domain-containing protein</fullName>
    </submittedName>
</protein>
<sequence length="364" mass="40056">MKTEKRQGFTLVELLVVIAIIGVLVGLLLPAVQSAREAARRMQCSNNLKQIGLALHNYHSTYKAVPPLRDRHDNINPGVVNNWNTQNFSWSSRLLPFIEQPGLYENIDYSLHNWYHGDWRPNDTFDIVAPTVVEAFRCPTDPGTGASIWYDSTTARHSGSPSHQAYAPTNYFACTGPDSILRWNKEGLGFFDAIRSHATSSTVKARYRKFRDVLDGLSNTVAVSEGIIGHPRININSTMRTTRSYEAQTTGAVGDLIAAATDNGCPMTGSPDTNSGRARGMTWLRGYSPNEVSFNTLMTPNSKLWDCGANSDRNMYATRSLHSGGVQSLMGDGSVRFVTESVDFLTWRAVGGIGEGETIDTEAL</sequence>
<accession>A0ABP8M8T2</accession>
<dbReference type="Pfam" id="PF07596">
    <property type="entry name" value="SBP_bac_10"/>
    <property type="match status" value="1"/>
</dbReference>
<dbReference type="PANTHER" id="PTHR30093">
    <property type="entry name" value="GENERAL SECRETION PATHWAY PROTEIN G"/>
    <property type="match status" value="1"/>
</dbReference>